<reference evidence="7" key="2">
    <citation type="submission" date="2020-01" db="EMBL/GenBank/DDBJ databases">
        <authorList>
            <person name="Campanaro S."/>
        </authorList>
    </citation>
    <scope>NUCLEOTIDE SEQUENCE</scope>
    <source>
        <strain evidence="7">AS01afH2WH_6</strain>
    </source>
</reference>
<keyword evidence="3" id="KW-0479">Metal-binding</keyword>
<evidence type="ECO:0000313" key="8">
    <source>
        <dbReference type="Proteomes" id="UP000767327"/>
    </source>
</evidence>
<accession>A0A971D040</accession>
<dbReference type="RefSeq" id="WP_273174382.1">
    <property type="nucleotide sequence ID" value="NZ_JAAXZR010000026.1"/>
</dbReference>
<dbReference type="SUPFAM" id="SSF53807">
    <property type="entry name" value="Helical backbone' metal receptor"/>
    <property type="match status" value="1"/>
</dbReference>
<dbReference type="GO" id="GO:0046872">
    <property type="term" value="F:metal ion binding"/>
    <property type="evidence" value="ECO:0007669"/>
    <property type="project" value="UniProtKB-KW"/>
</dbReference>
<dbReference type="Pfam" id="PF01297">
    <property type="entry name" value="ZnuA"/>
    <property type="match status" value="1"/>
</dbReference>
<reference evidence="7" key="1">
    <citation type="journal article" date="2020" name="Biotechnol. Biofuels">
        <title>New insights from the biogas microbiome by comprehensive genome-resolved metagenomics of nearly 1600 species originating from multiple anaerobic digesters.</title>
        <authorList>
            <person name="Campanaro S."/>
            <person name="Treu L."/>
            <person name="Rodriguez-R L.M."/>
            <person name="Kovalovszki A."/>
            <person name="Ziels R.M."/>
            <person name="Maus I."/>
            <person name="Zhu X."/>
            <person name="Kougias P.G."/>
            <person name="Basile A."/>
            <person name="Luo G."/>
            <person name="Schluter A."/>
            <person name="Konstantinidis K.T."/>
            <person name="Angelidaki I."/>
        </authorList>
    </citation>
    <scope>NUCLEOTIDE SEQUENCE</scope>
    <source>
        <strain evidence="7">AS01afH2WH_6</strain>
    </source>
</reference>
<gene>
    <name evidence="7" type="ORF">GXW98_08365</name>
</gene>
<evidence type="ECO:0000256" key="4">
    <source>
        <dbReference type="ARBA" id="ARBA00022729"/>
    </source>
</evidence>
<feature type="chain" id="PRO_5039523209" evidence="6">
    <location>
        <begin position="27"/>
        <end position="338"/>
    </location>
</feature>
<feature type="region of interest" description="Disordered" evidence="5">
    <location>
        <begin position="252"/>
        <end position="274"/>
    </location>
</feature>
<protein>
    <submittedName>
        <fullName evidence="7">Zinc ABC transporter solute-binding protein</fullName>
    </submittedName>
</protein>
<keyword evidence="2" id="KW-0813">Transport</keyword>
<evidence type="ECO:0000256" key="3">
    <source>
        <dbReference type="ARBA" id="ARBA00022723"/>
    </source>
</evidence>
<feature type="compositionally biased region" description="Polar residues" evidence="5">
    <location>
        <begin position="253"/>
        <end position="262"/>
    </location>
</feature>
<proteinExistence type="predicted"/>
<evidence type="ECO:0000256" key="5">
    <source>
        <dbReference type="SAM" id="MobiDB-lite"/>
    </source>
</evidence>
<dbReference type="GO" id="GO:0030313">
    <property type="term" value="C:cell envelope"/>
    <property type="evidence" value="ECO:0007669"/>
    <property type="project" value="UniProtKB-SubCell"/>
</dbReference>
<evidence type="ECO:0000256" key="2">
    <source>
        <dbReference type="ARBA" id="ARBA00022448"/>
    </source>
</evidence>
<feature type="region of interest" description="Disordered" evidence="5">
    <location>
        <begin position="312"/>
        <end position="338"/>
    </location>
</feature>
<dbReference type="InterPro" id="IPR006127">
    <property type="entry name" value="ZnuA-like"/>
</dbReference>
<dbReference type="PROSITE" id="PS51257">
    <property type="entry name" value="PROKAR_LIPOPROTEIN"/>
    <property type="match status" value="1"/>
</dbReference>
<dbReference type="AlphaFoldDB" id="A0A971D040"/>
<comment type="caution">
    <text evidence="7">The sequence shown here is derived from an EMBL/GenBank/DDBJ whole genome shotgun (WGS) entry which is preliminary data.</text>
</comment>
<evidence type="ECO:0000256" key="1">
    <source>
        <dbReference type="ARBA" id="ARBA00004196"/>
    </source>
</evidence>
<dbReference type="PANTHER" id="PTHR42953">
    <property type="entry name" value="HIGH-AFFINITY ZINC UPTAKE SYSTEM PROTEIN ZNUA-RELATED"/>
    <property type="match status" value="1"/>
</dbReference>
<evidence type="ECO:0000313" key="7">
    <source>
        <dbReference type="EMBL" id="NLT80278.1"/>
    </source>
</evidence>
<name>A0A971D040_9BIFI</name>
<sequence>MKRTLRYLARATAALLVTILAIGVSACSMRDSTSKTSAPAPSGPIIVVSSLGQWGSLVQQIGGDQVKVTSILTDVSTDARTFEPSGSNAESISNAGMLVVNGAGYDSWASKLIGKSTVLISAADTVGASEGDNPYLWFSKEARKSVATEIAESLSKVRPSEKSYFHRQLATWQKSETSVESSITAFAKTHRNLSYAATDATAYYLMADLGFKDATPESYQRSTQSGGEATTSDIKEFTALLEKQRIDLLITTPGASQSGSAENTEDNNAESTLVSQAQHAGIPVIGITAQMPDASSTLTQWVEDLIGNISDNTAKSDVAAPPSPAASTVPNESGSQSQ</sequence>
<dbReference type="Gene3D" id="3.40.50.1980">
    <property type="entry name" value="Nitrogenase molybdenum iron protein domain"/>
    <property type="match status" value="1"/>
</dbReference>
<feature type="signal peptide" evidence="6">
    <location>
        <begin position="1"/>
        <end position="26"/>
    </location>
</feature>
<comment type="subcellular location">
    <subcellularLocation>
        <location evidence="1">Cell envelope</location>
    </subcellularLocation>
</comment>
<dbReference type="EMBL" id="JAAXZR010000026">
    <property type="protein sequence ID" value="NLT80278.1"/>
    <property type="molecule type" value="Genomic_DNA"/>
</dbReference>
<evidence type="ECO:0000256" key="6">
    <source>
        <dbReference type="SAM" id="SignalP"/>
    </source>
</evidence>
<dbReference type="InterPro" id="IPR050492">
    <property type="entry name" value="Bact_metal-bind_prot9"/>
</dbReference>
<organism evidence="7 8">
    <name type="scientific">Bifidobacterium crudilactis</name>
    <dbReference type="NCBI Taxonomy" id="327277"/>
    <lineage>
        <taxon>Bacteria</taxon>
        <taxon>Bacillati</taxon>
        <taxon>Actinomycetota</taxon>
        <taxon>Actinomycetes</taxon>
        <taxon>Bifidobacteriales</taxon>
        <taxon>Bifidobacteriaceae</taxon>
        <taxon>Bifidobacterium</taxon>
    </lineage>
</organism>
<dbReference type="GO" id="GO:0030001">
    <property type="term" value="P:metal ion transport"/>
    <property type="evidence" value="ECO:0007669"/>
    <property type="project" value="InterPro"/>
</dbReference>
<dbReference type="Proteomes" id="UP000767327">
    <property type="component" value="Unassembled WGS sequence"/>
</dbReference>
<keyword evidence="4 6" id="KW-0732">Signal</keyword>
<dbReference type="PANTHER" id="PTHR42953:SF1">
    <property type="entry name" value="METAL-BINDING PROTEIN HI_0362-RELATED"/>
    <property type="match status" value="1"/>
</dbReference>